<dbReference type="Pfam" id="PF00797">
    <property type="entry name" value="Acetyltransf_2"/>
    <property type="match status" value="1"/>
</dbReference>
<dbReference type="EMBL" id="JAGPYM010000016">
    <property type="protein sequence ID" value="KAH6886222.1"/>
    <property type="molecule type" value="Genomic_DNA"/>
</dbReference>
<dbReference type="OrthoDB" id="10260017at2759"/>
<dbReference type="PRINTS" id="PR01543">
    <property type="entry name" value="ANATRNSFRASE"/>
</dbReference>
<evidence type="ECO:0008006" key="5">
    <source>
        <dbReference type="Google" id="ProtNLM"/>
    </source>
</evidence>
<dbReference type="AlphaFoldDB" id="A0A9P8VZN7"/>
<comment type="caution">
    <text evidence="3">The sequence shown here is derived from an EMBL/GenBank/DDBJ whole genome shotgun (WGS) entry which is preliminary data.</text>
</comment>
<protein>
    <recommendedName>
        <fullName evidence="5">Arylamine N-acetyltransferase</fullName>
    </recommendedName>
</protein>
<dbReference type="SUPFAM" id="SSF54001">
    <property type="entry name" value="Cysteine proteinases"/>
    <property type="match status" value="1"/>
</dbReference>
<evidence type="ECO:0000256" key="1">
    <source>
        <dbReference type="ARBA" id="ARBA00006547"/>
    </source>
</evidence>
<dbReference type="InterPro" id="IPR001447">
    <property type="entry name" value="Arylamine_N-AcTrfase"/>
</dbReference>
<keyword evidence="2" id="KW-0808">Transferase</keyword>
<dbReference type="GO" id="GO:0016407">
    <property type="term" value="F:acetyltransferase activity"/>
    <property type="evidence" value="ECO:0007669"/>
    <property type="project" value="InterPro"/>
</dbReference>
<accession>A0A9P8VZN7</accession>
<dbReference type="Proteomes" id="UP000777438">
    <property type="component" value="Unassembled WGS sequence"/>
</dbReference>
<sequence>MRRPVRPKYRRSQIEPYLTRIRVPIHERPDIGVEHLSPRKQLEILTLLTKCHLCNVPFENLSLHYSWHRVIEIDPQVLYSKIIESSGRGGYCMENNTLFNTLLVTLGFDVYMAGSRVYQANHAKYGGFDHCVNIVTIGEEQYLVDVGFGANGPIQPLRMDPYSKEGRRHIGDRQVRLRFDTIPQGVNRRGKYWIYETSDTDSEWQPVYCFTDLEFLPEDIRIMNLAPSTLPTSMFRRNVICARFTTINDFKVSYGNLEVLTRWDADDEDINGMLILNGKTLKLRAEGRIVFETEFQNEHDRVKALSKYFDIRLSEADRHAIRGCGTEIAPN</sequence>
<evidence type="ECO:0000256" key="2">
    <source>
        <dbReference type="RuleBase" id="RU003452"/>
    </source>
</evidence>
<dbReference type="PANTHER" id="PTHR11786:SF0">
    <property type="entry name" value="ARYLAMINE N-ACETYLTRANSFERASE 4-RELATED"/>
    <property type="match status" value="1"/>
</dbReference>
<evidence type="ECO:0000313" key="4">
    <source>
        <dbReference type="Proteomes" id="UP000777438"/>
    </source>
</evidence>
<keyword evidence="4" id="KW-1185">Reference proteome</keyword>
<keyword evidence="2" id="KW-0012">Acyltransferase</keyword>
<dbReference type="PANTHER" id="PTHR11786">
    <property type="entry name" value="N-HYDROXYARYLAMINE O-ACETYLTRANSFERASE"/>
    <property type="match status" value="1"/>
</dbReference>
<dbReference type="InterPro" id="IPR053710">
    <property type="entry name" value="Arylamine_NAT_domain_sf"/>
</dbReference>
<comment type="similarity">
    <text evidence="1 2">Belongs to the arylamine N-acetyltransferase family.</text>
</comment>
<organism evidence="3 4">
    <name type="scientific">Thelonectria olida</name>
    <dbReference type="NCBI Taxonomy" id="1576542"/>
    <lineage>
        <taxon>Eukaryota</taxon>
        <taxon>Fungi</taxon>
        <taxon>Dikarya</taxon>
        <taxon>Ascomycota</taxon>
        <taxon>Pezizomycotina</taxon>
        <taxon>Sordariomycetes</taxon>
        <taxon>Hypocreomycetidae</taxon>
        <taxon>Hypocreales</taxon>
        <taxon>Nectriaceae</taxon>
        <taxon>Thelonectria</taxon>
    </lineage>
</organism>
<reference evidence="3 4" key="1">
    <citation type="journal article" date="2021" name="Nat. Commun.">
        <title>Genetic determinants of endophytism in the Arabidopsis root mycobiome.</title>
        <authorList>
            <person name="Mesny F."/>
            <person name="Miyauchi S."/>
            <person name="Thiergart T."/>
            <person name="Pickel B."/>
            <person name="Atanasova L."/>
            <person name="Karlsson M."/>
            <person name="Huettel B."/>
            <person name="Barry K.W."/>
            <person name="Haridas S."/>
            <person name="Chen C."/>
            <person name="Bauer D."/>
            <person name="Andreopoulos W."/>
            <person name="Pangilinan J."/>
            <person name="LaButti K."/>
            <person name="Riley R."/>
            <person name="Lipzen A."/>
            <person name="Clum A."/>
            <person name="Drula E."/>
            <person name="Henrissat B."/>
            <person name="Kohler A."/>
            <person name="Grigoriev I.V."/>
            <person name="Martin F.M."/>
            <person name="Hacquard S."/>
        </authorList>
    </citation>
    <scope>NUCLEOTIDE SEQUENCE [LARGE SCALE GENOMIC DNA]</scope>
    <source>
        <strain evidence="3 4">MPI-CAGE-CH-0241</strain>
    </source>
</reference>
<dbReference type="Gene3D" id="3.30.2140.20">
    <property type="match status" value="1"/>
</dbReference>
<proteinExistence type="inferred from homology"/>
<gene>
    <name evidence="3" type="ORF">B0T10DRAFT_563428</name>
</gene>
<evidence type="ECO:0000313" key="3">
    <source>
        <dbReference type="EMBL" id="KAH6886222.1"/>
    </source>
</evidence>
<dbReference type="InterPro" id="IPR038765">
    <property type="entry name" value="Papain-like_cys_pep_sf"/>
</dbReference>
<name>A0A9P8VZN7_9HYPO</name>